<sequence>MHQLLYYNISIYLSRLPAFCKSESQRLLPRTLREPRQATKAAPPASTLRVSSNIAQPFIDDNDFHYQLRYCDFRLRIPANLVMFEAISFIPDSQELT</sequence>
<dbReference type="RefSeq" id="WP_230490155.1">
    <property type="nucleotide sequence ID" value="NZ_VOSN01000005.1"/>
</dbReference>
<accession>A0ABS8J5C2</accession>
<dbReference type="EMBL" id="VOSO01000012">
    <property type="protein sequence ID" value="MCC7659213.1"/>
    <property type="molecule type" value="Genomic_DNA"/>
</dbReference>
<name>A0ABS8J5C2_9GAMM</name>
<dbReference type="Proteomes" id="UP001199135">
    <property type="component" value="Unassembled WGS sequence"/>
</dbReference>
<proteinExistence type="predicted"/>
<reference evidence="1 2" key="1">
    <citation type="submission" date="2019-08" db="EMBL/GenBank/DDBJ databases">
        <title>Genome sequencing of Psyttalia spp.-associated microbial isolates reveals a potentially novel species in the Serratia genus.</title>
        <authorList>
            <person name="Tannieres-Laurent M."/>
            <person name="Sparks M.E."/>
            <person name="Blackburn M.B."/>
            <person name="Gundersen-Rindal D.E."/>
            <person name="Bon M.-C."/>
        </authorList>
    </citation>
    <scope>NUCLEOTIDE SEQUENCE [LARGE SCALE GENOMIC DNA]</scope>
    <source>
        <strain evidence="2">Pon4B</strain>
    </source>
</reference>
<protein>
    <submittedName>
        <fullName evidence="1">Uncharacterized protein</fullName>
    </submittedName>
</protein>
<evidence type="ECO:0000313" key="1">
    <source>
        <dbReference type="EMBL" id="MCC7659213.1"/>
    </source>
</evidence>
<keyword evidence="2" id="KW-1185">Reference proteome</keyword>
<gene>
    <name evidence="1" type="ORF">FUU20_10700</name>
</gene>
<organism evidence="1 2">
    <name type="scientific">Serratia montpellierensis</name>
    <dbReference type="NCBI Taxonomy" id="2598730"/>
    <lineage>
        <taxon>Bacteria</taxon>
        <taxon>Pseudomonadati</taxon>
        <taxon>Pseudomonadota</taxon>
        <taxon>Gammaproteobacteria</taxon>
        <taxon>Enterobacterales</taxon>
        <taxon>Yersiniaceae</taxon>
        <taxon>Serratia</taxon>
    </lineage>
</organism>
<comment type="caution">
    <text evidence="1">The sequence shown here is derived from an EMBL/GenBank/DDBJ whole genome shotgun (WGS) entry which is preliminary data.</text>
</comment>
<evidence type="ECO:0000313" key="2">
    <source>
        <dbReference type="Proteomes" id="UP001199135"/>
    </source>
</evidence>